<sequence length="223" mass="24707">MDSEKKIMRLFVILIFFLFSVTQLSAQIDNRNVPLELEPVEDNFKAPEGIELPPISKPSLSNYDPSLKPNTTLDINDDKDKVDFTQGDGLMDYTSNIVPKAFKKDKEAKDEYGRDQFLGDVTTSGGFVQVKYRDHEFVDGDKIRVFVNGDVVQSEISLGGSFGGFTLTLEPGKNVIDFQALNQGSSGPNTAELHVYNDKGQLISAAEWNLLTGHKATVVVIKE</sequence>
<dbReference type="KEGG" id="aue:C5O00_12900"/>
<dbReference type="EMBL" id="CP027062">
    <property type="protein sequence ID" value="AVI52004.1"/>
    <property type="molecule type" value="Genomic_DNA"/>
</dbReference>
<evidence type="ECO:0000313" key="1">
    <source>
        <dbReference type="EMBL" id="AVI52004.1"/>
    </source>
</evidence>
<keyword evidence="2" id="KW-1185">Reference proteome</keyword>
<evidence type="ECO:0000313" key="2">
    <source>
        <dbReference type="Proteomes" id="UP000238442"/>
    </source>
</evidence>
<accession>A0A2S0HZK5</accession>
<evidence type="ECO:0008006" key="3">
    <source>
        <dbReference type="Google" id="ProtNLM"/>
    </source>
</evidence>
<reference evidence="1 2" key="1">
    <citation type="submission" date="2018-02" db="EMBL/GenBank/DDBJ databases">
        <title>Genomic analysis of the strain RR4-38 isolated from a seawater recirculating aquaculture system.</title>
        <authorList>
            <person name="Kim Y.-S."/>
            <person name="Jang Y.H."/>
            <person name="Kim K.-H."/>
        </authorList>
    </citation>
    <scope>NUCLEOTIDE SEQUENCE [LARGE SCALE GENOMIC DNA]</scope>
    <source>
        <strain evidence="1 2">RR4-38</strain>
    </source>
</reference>
<proteinExistence type="predicted"/>
<organism evidence="1 2">
    <name type="scientific">Pukyongia salina</name>
    <dbReference type="NCBI Taxonomy" id="2094025"/>
    <lineage>
        <taxon>Bacteria</taxon>
        <taxon>Pseudomonadati</taxon>
        <taxon>Bacteroidota</taxon>
        <taxon>Flavobacteriia</taxon>
        <taxon>Flavobacteriales</taxon>
        <taxon>Flavobacteriaceae</taxon>
        <taxon>Pukyongia</taxon>
    </lineage>
</organism>
<name>A0A2S0HZK5_9FLAO</name>
<dbReference type="Proteomes" id="UP000238442">
    <property type="component" value="Chromosome"/>
</dbReference>
<protein>
    <recommendedName>
        <fullName evidence="3">Secreted protein</fullName>
    </recommendedName>
</protein>
<gene>
    <name evidence="1" type="ORF">C5O00_12900</name>
</gene>
<dbReference type="AlphaFoldDB" id="A0A2S0HZK5"/>